<feature type="region of interest" description="Disordered" evidence="1">
    <location>
        <begin position="184"/>
        <end position="239"/>
    </location>
</feature>
<evidence type="ECO:0000256" key="1">
    <source>
        <dbReference type="SAM" id="MobiDB-lite"/>
    </source>
</evidence>
<keyword evidence="3" id="KW-1185">Reference proteome</keyword>
<comment type="caution">
    <text evidence="2">The sequence shown here is derived from an EMBL/GenBank/DDBJ whole genome shotgun (WGS) entry which is preliminary data.</text>
</comment>
<dbReference type="GO" id="GO:0006364">
    <property type="term" value="P:rRNA processing"/>
    <property type="evidence" value="ECO:0007669"/>
    <property type="project" value="InterPro"/>
</dbReference>
<proteinExistence type="predicted"/>
<dbReference type="Proteomes" id="UP001239445">
    <property type="component" value="Unassembled WGS sequence"/>
</dbReference>
<evidence type="ECO:0000313" key="3">
    <source>
        <dbReference type="Proteomes" id="UP001239445"/>
    </source>
</evidence>
<gene>
    <name evidence="2" type="ORF">QBC47DRAFT_390363</name>
</gene>
<feature type="compositionally biased region" description="Basic and acidic residues" evidence="1">
    <location>
        <begin position="101"/>
        <end position="116"/>
    </location>
</feature>
<dbReference type="GO" id="GO:0030515">
    <property type="term" value="F:snoRNA binding"/>
    <property type="evidence" value="ECO:0007669"/>
    <property type="project" value="InterPro"/>
</dbReference>
<feature type="compositionally biased region" description="Acidic residues" evidence="1">
    <location>
        <begin position="194"/>
        <end position="204"/>
    </location>
</feature>
<name>A0AAJ0B4I8_9PEZI</name>
<feature type="region of interest" description="Disordered" evidence="1">
    <location>
        <begin position="300"/>
        <end position="319"/>
    </location>
</feature>
<feature type="compositionally biased region" description="Basic and acidic residues" evidence="1">
    <location>
        <begin position="226"/>
        <end position="239"/>
    </location>
</feature>
<dbReference type="AlphaFoldDB" id="A0AAJ0B4I8"/>
<feature type="compositionally biased region" description="Basic and acidic residues" evidence="1">
    <location>
        <begin position="142"/>
        <end position="155"/>
    </location>
</feature>
<evidence type="ECO:0000313" key="2">
    <source>
        <dbReference type="EMBL" id="KAK1751550.1"/>
    </source>
</evidence>
<accession>A0AAJ0B4I8</accession>
<feature type="region of interest" description="Disordered" evidence="1">
    <location>
        <begin position="1"/>
        <end position="155"/>
    </location>
</feature>
<sequence>MDRRRSARQAAKQQKAVEVVEISSDSEPEVVPMKMKSQSPPKKARISDVTQLTEEDYASQPLLRAASIQYDSPQTKTPARPVASPPQTKPESAASSKLPVRVKEAGSSEQERHISIEIEVPTSVLGKRKATRETVDGGAGSDGEREVFKTPSERKHITFNDSDHEEFVTPLEAPPKNVLEAALSPSAAAAAEVEKEEDSDDEAPEAVSSHAAGAQLAQASKAAAKAAERQATEQKLKRQARDLFFKQQAQKKISSKPIDITITNDSGGNGDVRVTKSASLFPEKKKAEIPAILPIDILESDSEDDRQQKGSANATKRRRVDLAGSTWIPETRAPRDRRVASTVYRLVSTGKEVEMAPKAHKQSRNLKELLMRRTRTPQVKRHGFLVKNH</sequence>
<dbReference type="InterPro" id="IPR013268">
    <property type="entry name" value="UTP16"/>
</dbReference>
<feature type="compositionally biased region" description="Low complexity" evidence="1">
    <location>
        <begin position="32"/>
        <end position="41"/>
    </location>
</feature>
<dbReference type="Pfam" id="PF08297">
    <property type="entry name" value="U3_snoRNA_assoc"/>
    <property type="match status" value="1"/>
</dbReference>
<reference evidence="2" key="1">
    <citation type="submission" date="2023-06" db="EMBL/GenBank/DDBJ databases">
        <title>Genome-scale phylogeny and comparative genomics of the fungal order Sordariales.</title>
        <authorList>
            <consortium name="Lawrence Berkeley National Laboratory"/>
            <person name="Hensen N."/>
            <person name="Bonometti L."/>
            <person name="Westerberg I."/>
            <person name="Brannstrom I.O."/>
            <person name="Guillou S."/>
            <person name="Cros-Aarteil S."/>
            <person name="Calhoun S."/>
            <person name="Haridas S."/>
            <person name="Kuo A."/>
            <person name="Mondo S."/>
            <person name="Pangilinan J."/>
            <person name="Riley R."/>
            <person name="Labutti K."/>
            <person name="Andreopoulos B."/>
            <person name="Lipzen A."/>
            <person name="Chen C."/>
            <person name="Yanf M."/>
            <person name="Daum C."/>
            <person name="Ng V."/>
            <person name="Clum A."/>
            <person name="Steindorff A."/>
            <person name="Ohm R."/>
            <person name="Martin F."/>
            <person name="Silar P."/>
            <person name="Natvig D."/>
            <person name="Lalanne C."/>
            <person name="Gautier V."/>
            <person name="Ament-Velasquez S.L."/>
            <person name="Kruys A."/>
            <person name="Hutchinson M.I."/>
            <person name="Powell A.J."/>
            <person name="Barry K."/>
            <person name="Miller A.N."/>
            <person name="Grigoriev I.V."/>
            <person name="Debuchy R."/>
            <person name="Gladieux P."/>
            <person name="Thoren M.H."/>
            <person name="Johannesson H."/>
        </authorList>
    </citation>
    <scope>NUCLEOTIDE SEQUENCE</scope>
    <source>
        <strain evidence="2">PSN4</strain>
    </source>
</reference>
<feature type="compositionally biased region" description="Low complexity" evidence="1">
    <location>
        <begin position="211"/>
        <end position="225"/>
    </location>
</feature>
<protein>
    <submittedName>
        <fullName evidence="2">Uncharacterized protein</fullName>
    </submittedName>
</protein>
<dbReference type="EMBL" id="MU839841">
    <property type="protein sequence ID" value="KAK1751550.1"/>
    <property type="molecule type" value="Genomic_DNA"/>
</dbReference>
<organism evidence="2 3">
    <name type="scientific">Echria macrotheca</name>
    <dbReference type="NCBI Taxonomy" id="438768"/>
    <lineage>
        <taxon>Eukaryota</taxon>
        <taxon>Fungi</taxon>
        <taxon>Dikarya</taxon>
        <taxon>Ascomycota</taxon>
        <taxon>Pezizomycotina</taxon>
        <taxon>Sordariomycetes</taxon>
        <taxon>Sordariomycetidae</taxon>
        <taxon>Sordariales</taxon>
        <taxon>Schizotheciaceae</taxon>
        <taxon>Echria</taxon>
    </lineage>
</organism>